<accession>A0A2V1DQB2</accession>
<evidence type="ECO:0000313" key="3">
    <source>
        <dbReference type="Proteomes" id="UP000244855"/>
    </source>
</evidence>
<dbReference type="InterPro" id="IPR053137">
    <property type="entry name" value="NLR-like"/>
</dbReference>
<keyword evidence="3" id="KW-1185">Reference proteome</keyword>
<gene>
    <name evidence="2" type="ORF">DM02DRAFT_430128</name>
</gene>
<dbReference type="GO" id="GO:0009116">
    <property type="term" value="P:nucleoside metabolic process"/>
    <property type="evidence" value="ECO:0007669"/>
    <property type="project" value="InterPro"/>
</dbReference>
<reference evidence="2 3" key="1">
    <citation type="journal article" date="2018" name="Sci. Rep.">
        <title>Comparative genomics provides insights into the lifestyle and reveals functional heterogeneity of dark septate endophytic fungi.</title>
        <authorList>
            <person name="Knapp D.G."/>
            <person name="Nemeth J.B."/>
            <person name="Barry K."/>
            <person name="Hainaut M."/>
            <person name="Henrissat B."/>
            <person name="Johnson J."/>
            <person name="Kuo A."/>
            <person name="Lim J.H.P."/>
            <person name="Lipzen A."/>
            <person name="Nolan M."/>
            <person name="Ohm R.A."/>
            <person name="Tamas L."/>
            <person name="Grigoriev I.V."/>
            <person name="Spatafora J.W."/>
            <person name="Nagy L.G."/>
            <person name="Kovacs G.M."/>
        </authorList>
    </citation>
    <scope>NUCLEOTIDE SEQUENCE [LARGE SCALE GENOMIC DNA]</scope>
    <source>
        <strain evidence="2 3">DSE2036</strain>
    </source>
</reference>
<name>A0A2V1DQB2_9PLEO</name>
<dbReference type="PANTHER" id="PTHR46082">
    <property type="entry name" value="ATP/GTP-BINDING PROTEIN-RELATED"/>
    <property type="match status" value="1"/>
</dbReference>
<dbReference type="GO" id="GO:0003824">
    <property type="term" value="F:catalytic activity"/>
    <property type="evidence" value="ECO:0007669"/>
    <property type="project" value="InterPro"/>
</dbReference>
<dbReference type="Proteomes" id="UP000244855">
    <property type="component" value="Unassembled WGS sequence"/>
</dbReference>
<proteinExistence type="predicted"/>
<dbReference type="OrthoDB" id="1577640at2759"/>
<dbReference type="PANTHER" id="PTHR46082:SF11">
    <property type="entry name" value="AAA+ ATPASE DOMAIN-CONTAINING PROTEIN-RELATED"/>
    <property type="match status" value="1"/>
</dbReference>
<dbReference type="SUPFAM" id="SSF53167">
    <property type="entry name" value="Purine and uridine phosphorylases"/>
    <property type="match status" value="1"/>
</dbReference>
<sequence length="326" mass="35216">MPSLPQLNREDYTVGWICALSIELAAAKALLDEKHENPIGDFGDDKNVYCTGAMAGHNVVIVCLPAGRIGNNPAAAVATQMQAAFKGIRIGLMVGIGGGVPTTRDIRLGDVVVSEPYQTFGGVVQYDKGKDTMGGFKRTGSLNSPPQILLSAVQTVKADMAISQSHLLDHILKLERFPTFQRQKAGPDVLFKATYNHIGTSSCKGCSPDERIQRDQRQNGEEVQIHYGTIASGNKVMKSATKRDEESKRLGDILCFEMEAAGLMDTFPCLVIRGISDYADSHKNKGWQPYAAGTAAAYAKEVLSVILPAQMKITRPVGETMRNGDS</sequence>
<dbReference type="Pfam" id="PF01048">
    <property type="entry name" value="PNP_UDP_1"/>
    <property type="match status" value="1"/>
</dbReference>
<dbReference type="InterPro" id="IPR000845">
    <property type="entry name" value="Nucleoside_phosphorylase_d"/>
</dbReference>
<dbReference type="EMBL" id="KZ805390">
    <property type="protein sequence ID" value="PVH99533.1"/>
    <property type="molecule type" value="Genomic_DNA"/>
</dbReference>
<feature type="domain" description="Nucleoside phosphorylase" evidence="1">
    <location>
        <begin position="14"/>
        <end position="291"/>
    </location>
</feature>
<evidence type="ECO:0000313" key="2">
    <source>
        <dbReference type="EMBL" id="PVH99533.1"/>
    </source>
</evidence>
<dbReference type="Gene3D" id="3.40.50.1580">
    <property type="entry name" value="Nucleoside phosphorylase domain"/>
    <property type="match status" value="1"/>
</dbReference>
<dbReference type="InterPro" id="IPR035994">
    <property type="entry name" value="Nucleoside_phosphorylase_sf"/>
</dbReference>
<protein>
    <submittedName>
        <fullName evidence="2">Purine and uridine phosphorylase</fullName>
    </submittedName>
</protein>
<organism evidence="2 3">
    <name type="scientific">Periconia macrospinosa</name>
    <dbReference type="NCBI Taxonomy" id="97972"/>
    <lineage>
        <taxon>Eukaryota</taxon>
        <taxon>Fungi</taxon>
        <taxon>Dikarya</taxon>
        <taxon>Ascomycota</taxon>
        <taxon>Pezizomycotina</taxon>
        <taxon>Dothideomycetes</taxon>
        <taxon>Pleosporomycetidae</taxon>
        <taxon>Pleosporales</taxon>
        <taxon>Massarineae</taxon>
        <taxon>Periconiaceae</taxon>
        <taxon>Periconia</taxon>
    </lineage>
</organism>
<dbReference type="STRING" id="97972.A0A2V1DQB2"/>
<dbReference type="AlphaFoldDB" id="A0A2V1DQB2"/>
<evidence type="ECO:0000259" key="1">
    <source>
        <dbReference type="Pfam" id="PF01048"/>
    </source>
</evidence>